<accession>A0A2H4J220</accession>
<gene>
    <name evidence="1" type="ORF">7F23_7</name>
</gene>
<reference evidence="1" key="1">
    <citation type="submission" date="2017-06" db="EMBL/GenBank/DDBJ databases">
        <title>Novel phages from South African skin metaviromes.</title>
        <authorList>
            <person name="van Zyl L.J."/>
            <person name="Abrahams Y."/>
            <person name="Stander E.A."/>
            <person name="Kirby B.M."/>
            <person name="Clavaud C."/>
            <person name="Farcet C."/>
            <person name="Breton L."/>
            <person name="Trindade M.I."/>
        </authorList>
    </citation>
    <scope>NUCLEOTIDE SEQUENCE</scope>
</reference>
<dbReference type="InterPro" id="IPR038666">
    <property type="entry name" value="SSP1_head-tail_sf"/>
</dbReference>
<proteinExistence type="predicted"/>
<protein>
    <submittedName>
        <fullName evidence="1">Putative head-tail adaptor</fullName>
    </submittedName>
</protein>
<dbReference type="Pfam" id="PF05521">
    <property type="entry name" value="Phage_HCP"/>
    <property type="match status" value="1"/>
</dbReference>
<dbReference type="InterPro" id="IPR008767">
    <property type="entry name" value="Phage_SPP1_head-tail_adaptor"/>
</dbReference>
<evidence type="ECO:0000313" key="1">
    <source>
        <dbReference type="EMBL" id="ASN69120.1"/>
    </source>
</evidence>
<dbReference type="Gene3D" id="2.40.10.270">
    <property type="entry name" value="Bacteriophage SPP1 head-tail adaptor protein"/>
    <property type="match status" value="1"/>
</dbReference>
<dbReference type="NCBIfam" id="TIGR01563">
    <property type="entry name" value="gp16_SPP1"/>
    <property type="match status" value="1"/>
</dbReference>
<name>A0A2H4J220_9CAUD</name>
<organism evidence="1">
    <name type="scientific">uncultured Caudovirales phage</name>
    <dbReference type="NCBI Taxonomy" id="2100421"/>
    <lineage>
        <taxon>Viruses</taxon>
        <taxon>Duplodnaviria</taxon>
        <taxon>Heunggongvirae</taxon>
        <taxon>Uroviricota</taxon>
        <taxon>Caudoviricetes</taxon>
        <taxon>Peduoviridae</taxon>
        <taxon>Maltschvirus</taxon>
        <taxon>Maltschvirus maltsch</taxon>
    </lineage>
</organism>
<sequence>MLKRLINQSKSKIIIQKLLSVEDELGQELEAEWQDFKVLWATIKTMQGREYFAAATAQAENTYRFIIRYTTGITKDMRIIYKGRVFDIVEPPINDDELNKTLTILAKEKV</sequence>
<dbReference type="EMBL" id="MF417886">
    <property type="protein sequence ID" value="ASN69120.1"/>
    <property type="molecule type" value="Genomic_DNA"/>
</dbReference>